<protein>
    <submittedName>
        <fullName evidence="2">Uncharacterized protein</fullName>
    </submittedName>
</protein>
<dbReference type="RefSeq" id="WP_116421906.1">
    <property type="nucleotide sequence ID" value="NZ_NMUE01000055.1"/>
</dbReference>
<organism evidence="2 3">
    <name type="scientific">Pyrobaculum aerophilum</name>
    <dbReference type="NCBI Taxonomy" id="13773"/>
    <lineage>
        <taxon>Archaea</taxon>
        <taxon>Thermoproteota</taxon>
        <taxon>Thermoprotei</taxon>
        <taxon>Thermoproteales</taxon>
        <taxon>Thermoproteaceae</taxon>
        <taxon>Pyrobaculum</taxon>
    </lineage>
</organism>
<dbReference type="Proteomes" id="UP000256877">
    <property type="component" value="Unassembled WGS sequence"/>
</dbReference>
<reference evidence="3 4" key="1">
    <citation type="submission" date="2017-07" db="EMBL/GenBank/DDBJ databases">
        <title>Draft genome sequence of aerobic hyperthermophilic archaea, Pyrobaculum aerophilum YKB31 and YKB32.</title>
        <authorList>
            <person name="Mochizuki T."/>
            <person name="Berliner A.J."/>
            <person name="Yoshida-Takashima Y."/>
            <person name="Takaki Y."/>
            <person name="Nunoura T."/>
            <person name="Takai K."/>
        </authorList>
    </citation>
    <scope>NUCLEOTIDE SEQUENCE [LARGE SCALE GENOMIC DNA]</scope>
    <source>
        <strain evidence="1 4">YKB31</strain>
        <strain evidence="2 3">YKB32</strain>
    </source>
</reference>
<comment type="caution">
    <text evidence="2">The sequence shown here is derived from an EMBL/GenBank/DDBJ whole genome shotgun (WGS) entry which is preliminary data.</text>
</comment>
<accession>A0A371R4F8</accession>
<dbReference type="AlphaFoldDB" id="A0A371R4F8"/>
<evidence type="ECO:0000313" key="2">
    <source>
        <dbReference type="EMBL" id="RFA98650.1"/>
    </source>
</evidence>
<dbReference type="OrthoDB" id="25119at2157"/>
<evidence type="ECO:0000313" key="4">
    <source>
        <dbReference type="Proteomes" id="UP000257123"/>
    </source>
</evidence>
<dbReference type="EMBL" id="NMUF01000014">
    <property type="protein sequence ID" value="RFA98650.1"/>
    <property type="molecule type" value="Genomic_DNA"/>
</dbReference>
<gene>
    <name evidence="1" type="ORF">CGL51_12210</name>
    <name evidence="2" type="ORF">CGL52_06410</name>
</gene>
<sequence length="108" mass="12082">MEIDYAGLKHFGVDGEPIGAYRVGEFLKIPGVVVDELAPGQHVDFVTLRVRHEGKGVVSFAKSHHAFVELLRLEPGDAFLLYCTCPIVDKFLVITREGETVKLIYKRL</sequence>
<evidence type="ECO:0000313" key="3">
    <source>
        <dbReference type="Proteomes" id="UP000256877"/>
    </source>
</evidence>
<evidence type="ECO:0000313" key="1">
    <source>
        <dbReference type="EMBL" id="RFA93800.1"/>
    </source>
</evidence>
<dbReference type="Proteomes" id="UP000257123">
    <property type="component" value="Unassembled WGS sequence"/>
</dbReference>
<dbReference type="EMBL" id="NMUE01000055">
    <property type="protein sequence ID" value="RFA93800.1"/>
    <property type="molecule type" value="Genomic_DNA"/>
</dbReference>
<proteinExistence type="predicted"/>
<name>A0A371R4F8_9CREN</name>